<feature type="binding site" evidence="8">
    <location>
        <position position="216"/>
    </location>
    <ligand>
        <name>dimethylallyl diphosphate</name>
        <dbReference type="ChEBI" id="CHEBI:57623"/>
    </ligand>
</feature>
<feature type="domain" description="S1 motif" evidence="9">
    <location>
        <begin position="310"/>
        <end position="372"/>
    </location>
</feature>
<dbReference type="InterPro" id="IPR003029">
    <property type="entry name" value="S1_domain"/>
</dbReference>
<feature type="binding site" evidence="8">
    <location>
        <position position="259"/>
    </location>
    <ligand>
        <name>(2E)-4-hydroxy-3-methylbut-2-enyl diphosphate</name>
        <dbReference type="ChEBI" id="CHEBI:128753"/>
    </ligand>
</feature>
<dbReference type="GO" id="GO:0051745">
    <property type="term" value="F:4-hydroxy-3-methylbut-2-enyl diphosphate reductase activity"/>
    <property type="evidence" value="ECO:0007669"/>
    <property type="project" value="UniProtKB-UniRule"/>
</dbReference>
<dbReference type="GO" id="GO:0003729">
    <property type="term" value="F:mRNA binding"/>
    <property type="evidence" value="ECO:0007669"/>
    <property type="project" value="TreeGrafter"/>
</dbReference>
<dbReference type="PROSITE" id="PS50126">
    <property type="entry name" value="S1"/>
    <property type="match status" value="4"/>
</dbReference>
<dbReference type="GO" id="GO:0051539">
    <property type="term" value="F:4 iron, 4 sulfur cluster binding"/>
    <property type="evidence" value="ECO:0007669"/>
    <property type="project" value="UniProtKB-UniRule"/>
</dbReference>
<dbReference type="PANTHER" id="PTHR10724:SF7">
    <property type="entry name" value="SMALL RIBOSOMAL SUBUNIT PROTEIN BS1C"/>
    <property type="match status" value="1"/>
</dbReference>
<comment type="caution">
    <text evidence="8">Lacks conserved residue(s) required for the propagation of feature annotation.</text>
</comment>
<dbReference type="InterPro" id="IPR050437">
    <property type="entry name" value="Ribos_protein_bS1-like"/>
</dbReference>
<comment type="catalytic activity">
    <reaction evidence="8">
        <text>dimethylallyl diphosphate + 2 oxidized [2Fe-2S]-[ferredoxin] + H2O = (2E)-4-hydroxy-3-methylbut-2-enyl diphosphate + 2 reduced [2Fe-2S]-[ferredoxin] + 2 H(+)</text>
        <dbReference type="Rhea" id="RHEA:24825"/>
        <dbReference type="Rhea" id="RHEA-COMP:10000"/>
        <dbReference type="Rhea" id="RHEA-COMP:10001"/>
        <dbReference type="ChEBI" id="CHEBI:15377"/>
        <dbReference type="ChEBI" id="CHEBI:15378"/>
        <dbReference type="ChEBI" id="CHEBI:33737"/>
        <dbReference type="ChEBI" id="CHEBI:33738"/>
        <dbReference type="ChEBI" id="CHEBI:57623"/>
        <dbReference type="ChEBI" id="CHEBI:128753"/>
        <dbReference type="EC" id="1.17.7.4"/>
    </reaction>
</comment>
<evidence type="ECO:0000313" key="10">
    <source>
        <dbReference type="EMBL" id="HIU46958.1"/>
    </source>
</evidence>
<feature type="binding site" evidence="8">
    <location>
        <position position="216"/>
    </location>
    <ligand>
        <name>isopentenyl diphosphate</name>
        <dbReference type="ChEBI" id="CHEBI:128769"/>
    </ligand>
</feature>
<feature type="binding site" evidence="8">
    <location>
        <position position="72"/>
    </location>
    <ligand>
        <name>isopentenyl diphosphate</name>
        <dbReference type="ChEBI" id="CHEBI:128769"/>
    </ligand>
</feature>
<feature type="binding site" evidence="8">
    <location>
        <position position="218"/>
    </location>
    <ligand>
        <name>dimethylallyl diphosphate</name>
        <dbReference type="ChEBI" id="CHEBI:57623"/>
    </ligand>
</feature>
<dbReference type="CDD" id="cd05687">
    <property type="entry name" value="S1_RPS1_repeat_ec1_hs1"/>
    <property type="match status" value="1"/>
</dbReference>
<comment type="caution">
    <text evidence="10">The sequence shown here is derived from an EMBL/GenBank/DDBJ whole genome shotgun (WGS) entry which is preliminary data.</text>
</comment>
<feature type="binding site" evidence="8">
    <location>
        <position position="94"/>
    </location>
    <ligand>
        <name>[4Fe-4S] cluster</name>
        <dbReference type="ChEBI" id="CHEBI:49883"/>
    </ligand>
</feature>
<dbReference type="GO" id="GO:0003735">
    <property type="term" value="F:structural constituent of ribosome"/>
    <property type="evidence" value="ECO:0007669"/>
    <property type="project" value="TreeGrafter"/>
</dbReference>
<feature type="binding site" evidence="8">
    <location>
        <position position="218"/>
    </location>
    <ligand>
        <name>isopentenyl diphosphate</name>
        <dbReference type="ChEBI" id="CHEBI:128769"/>
    </ligand>
</feature>
<dbReference type="PRINTS" id="PR00681">
    <property type="entry name" value="RIBOSOMALS1"/>
</dbReference>
<keyword evidence="7" id="KW-0687">Ribonucleoprotein</keyword>
<feature type="binding site" evidence="8">
    <location>
        <position position="216"/>
    </location>
    <ligand>
        <name>(2E)-4-hydroxy-3-methylbut-2-enyl diphosphate</name>
        <dbReference type="ChEBI" id="CHEBI:128753"/>
    </ligand>
</feature>
<dbReference type="CDD" id="cd13944">
    <property type="entry name" value="lytB_ispH"/>
    <property type="match status" value="1"/>
</dbReference>
<dbReference type="HAMAP" id="MF_00191">
    <property type="entry name" value="IspH"/>
    <property type="match status" value="1"/>
</dbReference>
<comment type="function">
    <text evidence="8">Catalyzes the conversion of 1-hydroxy-2-methyl-2-(E)-butenyl 4-diphosphate (HMBPP) into a mixture of isopentenyl diphosphate (IPP) and dimethylallyl diphosphate (DMAPP). Acts in the terminal step of the DOXP/MEP pathway for isoprenoid precursor biosynthesis.</text>
</comment>
<evidence type="ECO:0000256" key="8">
    <source>
        <dbReference type="HAMAP-Rule" id="MF_00191"/>
    </source>
</evidence>
<dbReference type="GO" id="GO:0022627">
    <property type="term" value="C:cytosolic small ribosomal subunit"/>
    <property type="evidence" value="ECO:0007669"/>
    <property type="project" value="TreeGrafter"/>
</dbReference>
<reference evidence="10" key="2">
    <citation type="journal article" date="2021" name="PeerJ">
        <title>Extensive microbial diversity within the chicken gut microbiome revealed by metagenomics and culture.</title>
        <authorList>
            <person name="Gilroy R."/>
            <person name="Ravi A."/>
            <person name="Getino M."/>
            <person name="Pursley I."/>
            <person name="Horton D.L."/>
            <person name="Alikhan N.F."/>
            <person name="Baker D."/>
            <person name="Gharbi K."/>
            <person name="Hall N."/>
            <person name="Watson M."/>
            <person name="Adriaenssens E.M."/>
            <person name="Foster-Nyarko E."/>
            <person name="Jarju S."/>
            <person name="Secka A."/>
            <person name="Antonio M."/>
            <person name="Oren A."/>
            <person name="Chaudhuri R.R."/>
            <person name="La Ragione R."/>
            <person name="Hildebrand F."/>
            <person name="Pallen M.J."/>
        </authorList>
    </citation>
    <scope>NUCLEOTIDE SEQUENCE</scope>
    <source>
        <strain evidence="10">ChiSxjej2B14-8506</strain>
    </source>
</reference>
<dbReference type="Gene3D" id="3.40.50.11270">
    <property type="match status" value="1"/>
</dbReference>
<dbReference type="Pfam" id="PF02401">
    <property type="entry name" value="LYTB"/>
    <property type="match status" value="1"/>
</dbReference>
<feature type="binding site" evidence="8">
    <location>
        <position position="12"/>
    </location>
    <ligand>
        <name>[4Fe-4S] cluster</name>
        <dbReference type="ChEBI" id="CHEBI:49883"/>
    </ligand>
</feature>
<dbReference type="SUPFAM" id="SSF50249">
    <property type="entry name" value="Nucleic acid-binding proteins"/>
    <property type="match status" value="4"/>
</dbReference>
<feature type="binding site" evidence="8">
    <location>
        <position position="40"/>
    </location>
    <ligand>
        <name>(2E)-4-hydroxy-3-methylbut-2-enyl diphosphate</name>
        <dbReference type="ChEBI" id="CHEBI:128753"/>
    </ligand>
</feature>
<comment type="pathway">
    <text evidence="8">Isoprenoid biosynthesis; isopentenyl diphosphate biosynthesis via DXP pathway; isopentenyl diphosphate from 1-deoxy-D-xylulose 5-phosphate: step 6/6.</text>
</comment>
<dbReference type="FunFam" id="2.40.50.140:FF:000051">
    <property type="entry name" value="RNA-binding transcriptional accessory protein"/>
    <property type="match status" value="2"/>
</dbReference>
<comment type="similarity">
    <text evidence="1">Belongs to the bacterial ribosomal protein bS1 family.</text>
</comment>
<feature type="binding site" evidence="8">
    <location>
        <position position="259"/>
    </location>
    <ligand>
        <name>isopentenyl diphosphate</name>
        <dbReference type="ChEBI" id="CHEBI:128769"/>
    </ligand>
</feature>
<evidence type="ECO:0000259" key="9">
    <source>
        <dbReference type="PROSITE" id="PS50126"/>
    </source>
</evidence>
<dbReference type="EMBL" id="DVNK01000041">
    <property type="protein sequence ID" value="HIU46958.1"/>
    <property type="molecule type" value="Genomic_DNA"/>
</dbReference>
<feature type="binding site" evidence="8">
    <location>
        <position position="123"/>
    </location>
    <ligand>
        <name>dimethylallyl diphosphate</name>
        <dbReference type="ChEBI" id="CHEBI:57623"/>
    </ligand>
</feature>
<feature type="domain" description="S1 motif" evidence="9">
    <location>
        <begin position="390"/>
        <end position="456"/>
    </location>
</feature>
<comment type="pathway">
    <text evidence="8">Isoprenoid biosynthesis; dimethylallyl diphosphate biosynthesis; dimethylallyl diphosphate from (2E)-4-hydroxy-3-methylbutenyl diphosphate: step 1/1.</text>
</comment>
<dbReference type="Gene3D" id="3.40.1010.20">
    <property type="entry name" value="4-hydroxy-3-methylbut-2-enyl diphosphate reductase, catalytic domain"/>
    <property type="match status" value="2"/>
</dbReference>
<evidence type="ECO:0000256" key="6">
    <source>
        <dbReference type="ARBA" id="ARBA00023014"/>
    </source>
</evidence>
<dbReference type="GO" id="GO:0046872">
    <property type="term" value="F:metal ion binding"/>
    <property type="evidence" value="ECO:0007669"/>
    <property type="project" value="UniProtKB-KW"/>
</dbReference>
<evidence type="ECO:0000256" key="7">
    <source>
        <dbReference type="ARBA" id="ARBA00023274"/>
    </source>
</evidence>
<keyword evidence="8 10" id="KW-0560">Oxidoreductase</keyword>
<dbReference type="GO" id="GO:0006412">
    <property type="term" value="P:translation"/>
    <property type="evidence" value="ECO:0007669"/>
    <property type="project" value="TreeGrafter"/>
</dbReference>
<feature type="binding site" evidence="8">
    <location>
        <position position="160"/>
    </location>
    <ligand>
        <name>(2E)-4-hydroxy-3-methylbut-2-enyl diphosphate</name>
        <dbReference type="ChEBI" id="CHEBI:128753"/>
    </ligand>
</feature>
<feature type="binding site" evidence="8">
    <location>
        <position position="123"/>
    </location>
    <ligand>
        <name>(2E)-4-hydroxy-3-methylbut-2-enyl diphosphate</name>
        <dbReference type="ChEBI" id="CHEBI:128753"/>
    </ligand>
</feature>
<feature type="domain" description="S1 motif" evidence="9">
    <location>
        <begin position="562"/>
        <end position="631"/>
    </location>
</feature>
<dbReference type="InterPro" id="IPR035104">
    <property type="entry name" value="Ribosomal_protein_S1-like"/>
</dbReference>
<dbReference type="CDD" id="cd04465">
    <property type="entry name" value="S1_RPS1_repeat_ec2_hs2"/>
    <property type="match status" value="1"/>
</dbReference>
<feature type="binding site" evidence="8">
    <location>
        <position position="259"/>
    </location>
    <ligand>
        <name>dimethylallyl diphosphate</name>
        <dbReference type="ChEBI" id="CHEBI:57623"/>
    </ligand>
</feature>
<dbReference type="GO" id="GO:0019288">
    <property type="term" value="P:isopentenyl diphosphate biosynthetic process, methylerythritol 4-phosphate pathway"/>
    <property type="evidence" value="ECO:0007669"/>
    <property type="project" value="UniProtKB-UniRule"/>
</dbReference>
<evidence type="ECO:0000256" key="5">
    <source>
        <dbReference type="ARBA" id="ARBA00023004"/>
    </source>
</evidence>
<name>A0A9D1S5A2_9FIRM</name>
<dbReference type="NCBIfam" id="NF000907">
    <property type="entry name" value="PRK00087.1"/>
    <property type="match status" value="1"/>
</dbReference>
<dbReference type="GO" id="GO:0050992">
    <property type="term" value="P:dimethylallyl diphosphate biosynthetic process"/>
    <property type="evidence" value="ECO:0007669"/>
    <property type="project" value="UniProtKB-UniRule"/>
</dbReference>
<dbReference type="SMART" id="SM00316">
    <property type="entry name" value="S1"/>
    <property type="match status" value="4"/>
</dbReference>
<dbReference type="Gene3D" id="2.40.50.140">
    <property type="entry name" value="Nucleic acid-binding proteins"/>
    <property type="match status" value="4"/>
</dbReference>
<dbReference type="Pfam" id="PF00575">
    <property type="entry name" value="S1"/>
    <property type="match status" value="4"/>
</dbReference>
<dbReference type="CDD" id="cd05688">
    <property type="entry name" value="S1_RPS1_repeat_ec3"/>
    <property type="match status" value="1"/>
</dbReference>
<dbReference type="NCBIfam" id="NF005208">
    <property type="entry name" value="PRK06676.1"/>
    <property type="match status" value="1"/>
</dbReference>
<dbReference type="GO" id="GO:0016114">
    <property type="term" value="P:terpenoid biosynthetic process"/>
    <property type="evidence" value="ECO:0007669"/>
    <property type="project" value="UniProtKB-UniRule"/>
</dbReference>
<comment type="cofactor">
    <cofactor evidence="8">
        <name>[4Fe-4S] cluster</name>
        <dbReference type="ChEBI" id="CHEBI:49883"/>
    </cofactor>
    <text evidence="8">Binds 1 [4Fe-4S] cluster per subunit.</text>
</comment>
<feature type="binding site" evidence="8">
    <location>
        <position position="40"/>
    </location>
    <ligand>
        <name>dimethylallyl diphosphate</name>
        <dbReference type="ChEBI" id="CHEBI:57623"/>
    </ligand>
</feature>
<dbReference type="NCBIfam" id="TIGR00216">
    <property type="entry name" value="ispH_lytB"/>
    <property type="match status" value="1"/>
</dbReference>
<feature type="binding site" evidence="8">
    <location>
        <position position="218"/>
    </location>
    <ligand>
        <name>(2E)-4-hydroxy-3-methylbut-2-enyl diphosphate</name>
        <dbReference type="ChEBI" id="CHEBI:128753"/>
    </ligand>
</feature>
<comment type="catalytic activity">
    <reaction evidence="8">
        <text>isopentenyl diphosphate + 2 oxidized [2Fe-2S]-[ferredoxin] + H2O = (2E)-4-hydroxy-3-methylbut-2-enyl diphosphate + 2 reduced [2Fe-2S]-[ferredoxin] + 2 H(+)</text>
        <dbReference type="Rhea" id="RHEA:24488"/>
        <dbReference type="Rhea" id="RHEA-COMP:10000"/>
        <dbReference type="Rhea" id="RHEA-COMP:10001"/>
        <dbReference type="ChEBI" id="CHEBI:15377"/>
        <dbReference type="ChEBI" id="CHEBI:15378"/>
        <dbReference type="ChEBI" id="CHEBI:33737"/>
        <dbReference type="ChEBI" id="CHEBI:33738"/>
        <dbReference type="ChEBI" id="CHEBI:128753"/>
        <dbReference type="ChEBI" id="CHEBI:128769"/>
        <dbReference type="EC" id="1.17.7.4"/>
    </reaction>
</comment>
<dbReference type="Proteomes" id="UP000824123">
    <property type="component" value="Unassembled WGS sequence"/>
</dbReference>
<feature type="binding site" evidence="8">
    <location>
        <position position="72"/>
    </location>
    <ligand>
        <name>(2E)-4-hydroxy-3-methylbut-2-enyl diphosphate</name>
        <dbReference type="ChEBI" id="CHEBI:128753"/>
    </ligand>
</feature>
<keyword evidence="4 10" id="KW-0689">Ribosomal protein</keyword>
<dbReference type="AlphaFoldDB" id="A0A9D1S5A2"/>
<evidence type="ECO:0000313" key="11">
    <source>
        <dbReference type="Proteomes" id="UP000824123"/>
    </source>
</evidence>
<feature type="domain" description="S1 motif" evidence="9">
    <location>
        <begin position="477"/>
        <end position="545"/>
    </location>
</feature>
<accession>A0A9D1S5A2</accession>
<dbReference type="InterPro" id="IPR003451">
    <property type="entry name" value="LytB/IspH"/>
</dbReference>
<comment type="similarity">
    <text evidence="8">Belongs to the IspH family.</text>
</comment>
<keyword evidence="5 8" id="KW-0408">Iron</keyword>
<keyword evidence="2 8" id="KW-0004">4Fe-4S</keyword>
<keyword evidence="3 8" id="KW-0479">Metal-binding</keyword>
<dbReference type="InterPro" id="IPR012340">
    <property type="entry name" value="NA-bd_OB-fold"/>
</dbReference>
<evidence type="ECO:0000256" key="3">
    <source>
        <dbReference type="ARBA" id="ARBA00022723"/>
    </source>
</evidence>
<dbReference type="EC" id="1.17.7.4" evidence="8"/>
<keyword evidence="8" id="KW-0414">Isoprene biosynthesis</keyword>
<feature type="binding site" evidence="8">
    <location>
        <position position="188"/>
    </location>
    <ligand>
        <name>[4Fe-4S] cluster</name>
        <dbReference type="ChEBI" id="CHEBI:49883"/>
    </ligand>
</feature>
<evidence type="ECO:0000256" key="4">
    <source>
        <dbReference type="ARBA" id="ARBA00022980"/>
    </source>
</evidence>
<evidence type="ECO:0000256" key="1">
    <source>
        <dbReference type="ARBA" id="ARBA00006767"/>
    </source>
</evidence>
<feature type="binding site" evidence="8">
    <location>
        <position position="123"/>
    </location>
    <ligand>
        <name>isopentenyl diphosphate</name>
        <dbReference type="ChEBI" id="CHEBI:128769"/>
    </ligand>
</feature>
<protein>
    <recommendedName>
        <fullName evidence="8">4-hydroxy-3-methylbut-2-enyl diphosphate reductase</fullName>
        <shortName evidence="8">HMBPP reductase</shortName>
        <ecNumber evidence="8">1.17.7.4</ecNumber>
    </recommendedName>
</protein>
<organism evidence="10 11">
    <name type="scientific">Candidatus Fimadaptatus faecigallinarum</name>
    <dbReference type="NCBI Taxonomy" id="2840814"/>
    <lineage>
        <taxon>Bacteria</taxon>
        <taxon>Bacillati</taxon>
        <taxon>Bacillota</taxon>
        <taxon>Clostridia</taxon>
        <taxon>Eubacteriales</taxon>
        <taxon>Candidatus Fimadaptatus</taxon>
    </lineage>
</organism>
<sequence>MKVILARSAGFCFGVRRAVEAVERELAAGERICTLGRLMHNDQAVGELERRGARPVDTPGEVDTRKVAVRSHGVRPEVLRELEAAGHEVLDLTCPFVKRIHELVSEYSRRTGAPVIVVGRRTHPEVIGICGWCDKSFVVYDEAEAAALPDMPRALLVAQTTCEKDRFLRVKAVLQARIPELDSRNTVCSTSSDRQREAQELAGRADMMIVVGGKNSANTRELYDICRARTETIWVETARDLPEKWAGPWGIIGITAGASTPDGTFKEVAARMNDIEKQDKNLQAATPETSTQDSDFMADIEKTLVQIHQGDIIKGKVVQITDDEVCVNIGYKSDGLIKKSELCDKDVKIGDEIEVEVDKVNDGEGNVILSQKNIVNRRNWEAIVAKFEAGEYVDAIGKKAVKGGLIASVMGIEAFIPASHLSQRYVEKIEDFVGKEMKLKIIEIDDKKKRIVASRKEVLAAEEAKRKAEIWDKLVEGTVVNGIVRRLTDFGAFVDIGGVDGLVHVTDLSWGRVKHPSDVVSIGQEIPVKIQSLDRERERISLSYKATQPKPWDVAGEKYIVGSVVEGKVVRITTFGAFVELEPGLDGLVHISQCAVTRIAKVEDAVQVGQIVRVKVLDVNTEAKRISLSIRAVLEDEAFDGVGDGAADSLGDEFAIGDEDENN</sequence>
<dbReference type="PANTHER" id="PTHR10724">
    <property type="entry name" value="30S RIBOSOMAL PROTEIN S1"/>
    <property type="match status" value="1"/>
</dbReference>
<feature type="active site" description="Proton donor" evidence="8">
    <location>
        <position position="125"/>
    </location>
</feature>
<evidence type="ECO:0000256" key="2">
    <source>
        <dbReference type="ARBA" id="ARBA00022485"/>
    </source>
</evidence>
<reference evidence="10" key="1">
    <citation type="submission" date="2020-10" db="EMBL/GenBank/DDBJ databases">
        <authorList>
            <person name="Gilroy R."/>
        </authorList>
    </citation>
    <scope>NUCLEOTIDE SEQUENCE</scope>
    <source>
        <strain evidence="10">ChiSxjej2B14-8506</strain>
    </source>
</reference>
<proteinExistence type="inferred from homology"/>
<keyword evidence="6 8" id="KW-0411">Iron-sulfur</keyword>
<feature type="binding site" evidence="8">
    <location>
        <position position="72"/>
    </location>
    <ligand>
        <name>dimethylallyl diphosphate</name>
        <dbReference type="ChEBI" id="CHEBI:57623"/>
    </ligand>
</feature>
<gene>
    <name evidence="8" type="primary">ispH</name>
    <name evidence="10" type="ORF">IAC59_06835</name>
</gene>
<feature type="binding site" evidence="8">
    <location>
        <position position="40"/>
    </location>
    <ligand>
        <name>isopentenyl diphosphate</name>
        <dbReference type="ChEBI" id="CHEBI:128769"/>
    </ligand>
</feature>